<dbReference type="Gene3D" id="3.50.30.60">
    <property type="entry name" value="LD-carboxypeptidase A C-terminal domain-like"/>
    <property type="match status" value="1"/>
</dbReference>
<dbReference type="Pfam" id="PF02016">
    <property type="entry name" value="Peptidase_S66"/>
    <property type="match status" value="1"/>
</dbReference>
<dbReference type="PANTHER" id="PTHR30237">
    <property type="entry name" value="MURAMOYLTETRAPEPTIDE CARBOXYPEPTIDASE"/>
    <property type="match status" value="1"/>
</dbReference>
<evidence type="ECO:0000256" key="2">
    <source>
        <dbReference type="ARBA" id="ARBA00022645"/>
    </source>
</evidence>
<dbReference type="InterPro" id="IPR027478">
    <property type="entry name" value="LdcA_N"/>
</dbReference>
<evidence type="ECO:0000313" key="9">
    <source>
        <dbReference type="EMBL" id="AKV02987.1"/>
    </source>
</evidence>
<dbReference type="Proteomes" id="UP000064967">
    <property type="component" value="Chromosome"/>
</dbReference>
<dbReference type="Gene3D" id="3.40.50.10740">
    <property type="entry name" value="Class I glutamine amidotransferase-like"/>
    <property type="match status" value="1"/>
</dbReference>
<dbReference type="InterPro" id="IPR003507">
    <property type="entry name" value="S66_fam"/>
</dbReference>
<proteinExistence type="inferred from homology"/>
<evidence type="ECO:0000313" key="10">
    <source>
        <dbReference type="Proteomes" id="UP000064967"/>
    </source>
</evidence>
<feature type="domain" description="LD-carboxypeptidase C-terminal" evidence="8">
    <location>
        <begin position="184"/>
        <end position="297"/>
    </location>
</feature>
<feature type="domain" description="LD-carboxypeptidase N-terminal" evidence="7">
    <location>
        <begin position="26"/>
        <end position="141"/>
    </location>
</feature>
<keyword evidence="5" id="KW-0720">Serine protease</keyword>
<keyword evidence="4" id="KW-0378">Hydrolase</keyword>
<keyword evidence="2 9" id="KW-0121">Carboxypeptidase</keyword>
<gene>
    <name evidence="9" type="ORF">AKJ09_09650</name>
</gene>
<name>A0A0K1QBD9_9BACT</name>
<dbReference type="PATRIC" id="fig|1391654.3.peg.9773"/>
<dbReference type="GO" id="GO:0004180">
    <property type="term" value="F:carboxypeptidase activity"/>
    <property type="evidence" value="ECO:0007669"/>
    <property type="project" value="UniProtKB-KW"/>
</dbReference>
<evidence type="ECO:0000256" key="6">
    <source>
        <dbReference type="PIRSR" id="PIRSR028757-1"/>
    </source>
</evidence>
<dbReference type="EMBL" id="CP012333">
    <property type="protein sequence ID" value="AKV02987.1"/>
    <property type="molecule type" value="Genomic_DNA"/>
</dbReference>
<keyword evidence="3" id="KW-0645">Protease</keyword>
<evidence type="ECO:0000256" key="4">
    <source>
        <dbReference type="ARBA" id="ARBA00022801"/>
    </source>
</evidence>
<sequence length="306" mass="32243">MQVVAAVNCGAVVFRVPPPIRPGSVVAIVAPSSPVATFQELFRGLAWLRTRYTLRISGRILGRAGYLAGDDRDRADDLAHAMLDPTVDAIVCARGGYGAMRIVDALPWDDFERRPKWILGFSDVTALHAVANRRNIASIHGPNVTGLGRSISPAERLSVIGALEGLALHASWSGLDVINHGRAEGPLVGGNLALVAAMAGAGEFTVPDGAILVLEDVTERPYRIDRMLTTLRLGGHLSRAGGVVFGGFDQCEPGPDRVTVAQVLRELTQGLGVPVVAGAPFGHGSPNEAFVLGQNAVLEGSVLRFV</sequence>
<feature type="active site" description="Charge relay system" evidence="6">
    <location>
        <position position="283"/>
    </location>
</feature>
<feature type="active site" description="Charge relay system" evidence="6">
    <location>
        <position position="215"/>
    </location>
</feature>
<dbReference type="AlphaFoldDB" id="A0A0K1QBD9"/>
<evidence type="ECO:0000259" key="8">
    <source>
        <dbReference type="Pfam" id="PF17676"/>
    </source>
</evidence>
<protein>
    <submittedName>
        <fullName evidence="9">Muramoyltetrapeptide carboxypeptidase</fullName>
    </submittedName>
</protein>
<dbReference type="GO" id="GO:0006508">
    <property type="term" value="P:proteolysis"/>
    <property type="evidence" value="ECO:0007669"/>
    <property type="project" value="UniProtKB-KW"/>
</dbReference>
<dbReference type="PANTHER" id="PTHR30237:SF2">
    <property type="entry name" value="MUREIN TETRAPEPTIDE CARBOXYPEPTIDASE"/>
    <property type="match status" value="1"/>
</dbReference>
<dbReference type="KEGG" id="llu:AKJ09_09650"/>
<evidence type="ECO:0000259" key="7">
    <source>
        <dbReference type="Pfam" id="PF02016"/>
    </source>
</evidence>
<organism evidence="9 10">
    <name type="scientific">Labilithrix luteola</name>
    <dbReference type="NCBI Taxonomy" id="1391654"/>
    <lineage>
        <taxon>Bacteria</taxon>
        <taxon>Pseudomonadati</taxon>
        <taxon>Myxococcota</taxon>
        <taxon>Polyangia</taxon>
        <taxon>Polyangiales</taxon>
        <taxon>Labilitrichaceae</taxon>
        <taxon>Labilithrix</taxon>
    </lineage>
</organism>
<dbReference type="InterPro" id="IPR040921">
    <property type="entry name" value="Peptidase_S66C"/>
</dbReference>
<dbReference type="InterPro" id="IPR029062">
    <property type="entry name" value="Class_I_gatase-like"/>
</dbReference>
<keyword evidence="10" id="KW-1185">Reference proteome</keyword>
<reference evidence="9 10" key="1">
    <citation type="submission" date="2015-08" db="EMBL/GenBank/DDBJ databases">
        <authorList>
            <person name="Babu N.S."/>
            <person name="Beckwith C.J."/>
            <person name="Beseler K.G."/>
            <person name="Brison A."/>
            <person name="Carone J.V."/>
            <person name="Caskin T.P."/>
            <person name="Diamond M."/>
            <person name="Durham M.E."/>
            <person name="Foxe J.M."/>
            <person name="Go M."/>
            <person name="Henderson B.A."/>
            <person name="Jones I.B."/>
            <person name="McGettigan J.A."/>
            <person name="Micheletti S.J."/>
            <person name="Nasrallah M.E."/>
            <person name="Ortiz D."/>
            <person name="Piller C.R."/>
            <person name="Privatt S.R."/>
            <person name="Schneider S.L."/>
            <person name="Sharp S."/>
            <person name="Smith T.C."/>
            <person name="Stanton J.D."/>
            <person name="Ullery H.E."/>
            <person name="Wilson R.J."/>
            <person name="Serrano M.G."/>
            <person name="Buck G."/>
            <person name="Lee V."/>
            <person name="Wang Y."/>
            <person name="Carvalho R."/>
            <person name="Voegtly L."/>
            <person name="Shi R."/>
            <person name="Duckworth R."/>
            <person name="Johnson A."/>
            <person name="Loviza R."/>
            <person name="Walstead R."/>
            <person name="Shah Z."/>
            <person name="Kiflezghi M."/>
            <person name="Wade K."/>
            <person name="Ball S.L."/>
            <person name="Bradley K.W."/>
            <person name="Asai D.J."/>
            <person name="Bowman C.A."/>
            <person name="Russell D.A."/>
            <person name="Pope W.H."/>
            <person name="Jacobs-Sera D."/>
            <person name="Hendrix R.W."/>
            <person name="Hatfull G.F."/>
        </authorList>
    </citation>
    <scope>NUCLEOTIDE SEQUENCE [LARGE SCALE GENOMIC DNA]</scope>
    <source>
        <strain evidence="9 10">DSM 27648</strain>
    </source>
</reference>
<dbReference type="InterPro" id="IPR040449">
    <property type="entry name" value="Peptidase_S66_N"/>
</dbReference>
<dbReference type="CDD" id="cd07025">
    <property type="entry name" value="Peptidase_S66"/>
    <property type="match status" value="1"/>
</dbReference>
<dbReference type="InterPro" id="IPR027461">
    <property type="entry name" value="Carboxypeptidase_A_C_sf"/>
</dbReference>
<dbReference type="GO" id="GO:0008236">
    <property type="term" value="F:serine-type peptidase activity"/>
    <property type="evidence" value="ECO:0007669"/>
    <property type="project" value="UniProtKB-KW"/>
</dbReference>
<accession>A0A0K1QBD9</accession>
<dbReference type="STRING" id="1391654.AKJ09_09650"/>
<comment type="similarity">
    <text evidence="1">Belongs to the peptidase S66 family.</text>
</comment>
<dbReference type="SUPFAM" id="SSF141986">
    <property type="entry name" value="LD-carboxypeptidase A C-terminal domain-like"/>
    <property type="match status" value="1"/>
</dbReference>
<dbReference type="Pfam" id="PF17676">
    <property type="entry name" value="Peptidase_S66C"/>
    <property type="match status" value="1"/>
</dbReference>
<dbReference type="SUPFAM" id="SSF52317">
    <property type="entry name" value="Class I glutamine amidotransferase-like"/>
    <property type="match status" value="1"/>
</dbReference>
<evidence type="ECO:0000256" key="3">
    <source>
        <dbReference type="ARBA" id="ARBA00022670"/>
    </source>
</evidence>
<feature type="active site" description="Nucleophile" evidence="6">
    <location>
        <position position="122"/>
    </location>
</feature>
<evidence type="ECO:0000256" key="1">
    <source>
        <dbReference type="ARBA" id="ARBA00010233"/>
    </source>
</evidence>
<dbReference type="PIRSF" id="PIRSF028757">
    <property type="entry name" value="LD-carboxypeptidase"/>
    <property type="match status" value="1"/>
</dbReference>
<evidence type="ECO:0000256" key="5">
    <source>
        <dbReference type="ARBA" id="ARBA00022825"/>
    </source>
</evidence>